<dbReference type="PANTHER" id="PTHR11690">
    <property type="entry name" value="AMILORIDE-SENSITIVE SODIUM CHANNEL-RELATED"/>
    <property type="match status" value="1"/>
</dbReference>
<comment type="subcellular location">
    <subcellularLocation>
        <location evidence="1">Membrane</location>
        <topology evidence="1">Multi-pass membrane protein</topology>
    </subcellularLocation>
</comment>
<comment type="similarity">
    <text evidence="11">Belongs to the amiloride-sensitive sodium channel (TC 1.A.6) family.</text>
</comment>
<dbReference type="AlphaFoldDB" id="A0AAV2TCE2"/>
<keyword evidence="2 11" id="KW-0813">Transport</keyword>
<keyword evidence="3 11" id="KW-0894">Sodium channel</keyword>
<evidence type="ECO:0000256" key="4">
    <source>
        <dbReference type="ARBA" id="ARBA00022692"/>
    </source>
</evidence>
<comment type="caution">
    <text evidence="13">The sequence shown here is derived from an EMBL/GenBank/DDBJ whole genome shotgun (WGS) entry which is preliminary data.</text>
</comment>
<evidence type="ECO:0000256" key="7">
    <source>
        <dbReference type="ARBA" id="ARBA00023065"/>
    </source>
</evidence>
<accession>A0AAV2TCE2</accession>
<reference evidence="13" key="1">
    <citation type="submission" date="2024-06" db="EMBL/GenBank/DDBJ databases">
        <authorList>
            <person name="Liu X."/>
            <person name="Lenzi L."/>
            <person name="Haldenby T S."/>
            <person name="Uol C."/>
        </authorList>
    </citation>
    <scope>NUCLEOTIDE SEQUENCE</scope>
</reference>
<dbReference type="GO" id="GO:0015280">
    <property type="term" value="F:ligand-gated sodium channel activity"/>
    <property type="evidence" value="ECO:0007669"/>
    <property type="project" value="TreeGrafter"/>
</dbReference>
<dbReference type="GO" id="GO:0005886">
    <property type="term" value="C:plasma membrane"/>
    <property type="evidence" value="ECO:0007669"/>
    <property type="project" value="TreeGrafter"/>
</dbReference>
<evidence type="ECO:0000256" key="12">
    <source>
        <dbReference type="SAM" id="Phobius"/>
    </source>
</evidence>
<evidence type="ECO:0000256" key="5">
    <source>
        <dbReference type="ARBA" id="ARBA00022989"/>
    </source>
</evidence>
<keyword evidence="10 11" id="KW-0407">Ion channel</keyword>
<dbReference type="Pfam" id="PF00858">
    <property type="entry name" value="ASC"/>
    <property type="match status" value="2"/>
</dbReference>
<evidence type="ECO:0000256" key="9">
    <source>
        <dbReference type="ARBA" id="ARBA00023201"/>
    </source>
</evidence>
<organism evidence="13 14">
    <name type="scientific">Calicophoron daubneyi</name>
    <name type="common">Rumen fluke</name>
    <name type="synonym">Paramphistomum daubneyi</name>
    <dbReference type="NCBI Taxonomy" id="300641"/>
    <lineage>
        <taxon>Eukaryota</taxon>
        <taxon>Metazoa</taxon>
        <taxon>Spiralia</taxon>
        <taxon>Lophotrochozoa</taxon>
        <taxon>Platyhelminthes</taxon>
        <taxon>Trematoda</taxon>
        <taxon>Digenea</taxon>
        <taxon>Plagiorchiida</taxon>
        <taxon>Pronocephalata</taxon>
        <taxon>Paramphistomoidea</taxon>
        <taxon>Paramphistomidae</taxon>
        <taxon>Calicophoron</taxon>
    </lineage>
</organism>
<keyword evidence="6" id="KW-0915">Sodium</keyword>
<dbReference type="Gene3D" id="1.10.287.770">
    <property type="entry name" value="YojJ-like"/>
    <property type="match status" value="1"/>
</dbReference>
<name>A0AAV2TCE2_CALDB</name>
<keyword evidence="8 12" id="KW-0472">Membrane</keyword>
<protein>
    <submittedName>
        <fullName evidence="13">Uncharacterized protein</fullName>
    </submittedName>
</protein>
<evidence type="ECO:0000256" key="6">
    <source>
        <dbReference type="ARBA" id="ARBA00023053"/>
    </source>
</evidence>
<evidence type="ECO:0000256" key="8">
    <source>
        <dbReference type="ARBA" id="ARBA00023136"/>
    </source>
</evidence>
<feature type="transmembrane region" description="Helical" evidence="12">
    <location>
        <begin position="56"/>
        <end position="80"/>
    </location>
</feature>
<dbReference type="Proteomes" id="UP001497525">
    <property type="component" value="Unassembled WGS sequence"/>
</dbReference>
<keyword evidence="7 11" id="KW-0406">Ion transport</keyword>
<keyword evidence="9 11" id="KW-0739">Sodium transport</keyword>
<dbReference type="PRINTS" id="PR01078">
    <property type="entry name" value="AMINACHANNEL"/>
</dbReference>
<dbReference type="EMBL" id="CAXLJL010000179">
    <property type="protein sequence ID" value="CAL5134073.1"/>
    <property type="molecule type" value="Genomic_DNA"/>
</dbReference>
<proteinExistence type="inferred from homology"/>
<evidence type="ECO:0000256" key="10">
    <source>
        <dbReference type="ARBA" id="ARBA00023303"/>
    </source>
</evidence>
<evidence type="ECO:0000256" key="1">
    <source>
        <dbReference type="ARBA" id="ARBA00004141"/>
    </source>
</evidence>
<keyword evidence="5 12" id="KW-1133">Transmembrane helix</keyword>
<sequence>MKESPASREERKRRRILADEAKIEKLQSRLRTLGERSTFHGVDVLLEAKAGWNRRLVILILLGMCVACFYTVSDLIAGFINMPISTVINYGKADFTFPTVTICPDSPFSVERLLEHEKLTKIYRDTVNFWISQAGPKSTPDPARWPPADGYWRQKAKRTFRSHFLANRSRLMWAWKDLIVGCEYEGVKCNIDPTPVQMPIAVMPPQTETSAKVRGTIDVNWPGRGFIKPVSAFQGPELPPGWPGEEPSASAMNTEPTKWPRDKVIIVDHPSKYYCYQLRMETRTVKEPGSTKGLHLLLRRPYDRKRTQPALLSVESRAALLQAWDDRLFLDKTESLRAKRDAGNAVALDGFHILIHQDTDEEYMGKFSVEDVSKAGSSRSVVSLGVRFGQQASIGMSQFVHQRLSTVYRPCNKKVTHHRFLELSSFYTSGGFARRYFQLDYSWDNCVSQVRQLIMIHRCGCLSEDYMVPLQFAGELLRVGFCHSSSPRIPSHSSLFKQRSACHEEVSSLTREQVLNMAIPRSWGIPILIKLNDEIQRLWICPKYCKETISQAEVIQRHAIPADLPKQIAHTERDISSSDLVAVTIYATSARVPAISEGEQANIFNLLASIGGTFGLFLGLSGVTLFEVIEGLTVVLMNLPALLRNCFRGMHRTKKVLQRFSKTTGDTDVTGKSWNSQPLGFE</sequence>
<keyword evidence="4 11" id="KW-0812">Transmembrane</keyword>
<evidence type="ECO:0000256" key="3">
    <source>
        <dbReference type="ARBA" id="ARBA00022461"/>
    </source>
</evidence>
<evidence type="ECO:0000256" key="11">
    <source>
        <dbReference type="RuleBase" id="RU000679"/>
    </source>
</evidence>
<dbReference type="PANTHER" id="PTHR11690:SF300">
    <property type="entry name" value="PICKPOCKET PROTEIN 19"/>
    <property type="match status" value="1"/>
</dbReference>
<evidence type="ECO:0000313" key="14">
    <source>
        <dbReference type="Proteomes" id="UP001497525"/>
    </source>
</evidence>
<dbReference type="InterPro" id="IPR001873">
    <property type="entry name" value="ENaC"/>
</dbReference>
<gene>
    <name evidence="13" type="ORF">CDAUBV1_LOCUS7301</name>
</gene>
<evidence type="ECO:0000256" key="2">
    <source>
        <dbReference type="ARBA" id="ARBA00022448"/>
    </source>
</evidence>
<evidence type="ECO:0000313" key="13">
    <source>
        <dbReference type="EMBL" id="CAL5134073.1"/>
    </source>
</evidence>